<dbReference type="Proteomes" id="UP000003751">
    <property type="component" value="Unassembled WGS sequence"/>
</dbReference>
<organism evidence="1 3">
    <name type="scientific">Haladaptatus paucihalophilus DX253</name>
    <dbReference type="NCBI Taxonomy" id="797209"/>
    <lineage>
        <taxon>Archaea</taxon>
        <taxon>Methanobacteriati</taxon>
        <taxon>Methanobacteriota</taxon>
        <taxon>Stenosarchaea group</taxon>
        <taxon>Halobacteria</taxon>
        <taxon>Halobacteriales</taxon>
        <taxon>Haladaptataceae</taxon>
        <taxon>Haladaptatus</taxon>
    </lineage>
</organism>
<proteinExistence type="predicted"/>
<dbReference type="OrthoDB" id="165365at2157"/>
<name>E7QTN7_HALPU</name>
<protein>
    <submittedName>
        <fullName evidence="1">Small CPxCG-related zinc finger protein</fullName>
    </submittedName>
</protein>
<reference evidence="2" key="2">
    <citation type="submission" date="2016-11" db="EMBL/GenBank/DDBJ databases">
        <authorList>
            <person name="Jaros S."/>
            <person name="Januszkiewicz K."/>
            <person name="Wedrychowicz H."/>
        </authorList>
    </citation>
    <scope>NUCLEOTIDE SEQUENCE [LARGE SCALE GENOMIC DNA]</scope>
    <source>
        <strain evidence="2">DX253</strain>
    </source>
</reference>
<dbReference type="Proteomes" id="UP000184203">
    <property type="component" value="Unassembled WGS sequence"/>
</dbReference>
<dbReference type="Pfam" id="PF24443">
    <property type="entry name" value="DUF7562"/>
    <property type="match status" value="1"/>
</dbReference>
<dbReference type="AlphaFoldDB" id="E7QTN7"/>
<evidence type="ECO:0000313" key="1">
    <source>
        <dbReference type="EMBL" id="EFW91966.1"/>
    </source>
</evidence>
<dbReference type="EMBL" id="AEMG01000009">
    <property type="protein sequence ID" value="EFW91966.1"/>
    <property type="molecule type" value="Genomic_DNA"/>
</dbReference>
<keyword evidence="4" id="KW-1185">Reference proteome</keyword>
<accession>E7QTN7</accession>
<dbReference type="RefSeq" id="WP_007979631.1">
    <property type="nucleotide sequence ID" value="NZ_AEMG01000009.1"/>
</dbReference>
<dbReference type="eggNOG" id="arCOG06272">
    <property type="taxonomic scope" value="Archaea"/>
</dbReference>
<evidence type="ECO:0000313" key="4">
    <source>
        <dbReference type="Proteomes" id="UP000184203"/>
    </source>
</evidence>
<evidence type="ECO:0000313" key="2">
    <source>
        <dbReference type="EMBL" id="SHK84216.1"/>
    </source>
</evidence>
<dbReference type="PATRIC" id="fig|797209.4.peg.2126"/>
<dbReference type="STRING" id="797209.GCA_000376445_02634"/>
<reference evidence="4" key="3">
    <citation type="submission" date="2016-11" db="EMBL/GenBank/DDBJ databases">
        <authorList>
            <person name="Varghese N."/>
            <person name="Submissions S."/>
        </authorList>
    </citation>
    <scope>NUCLEOTIDE SEQUENCE [LARGE SCALE GENOMIC DNA]</scope>
    <source>
        <strain evidence="4">DX253</strain>
    </source>
</reference>
<sequence length="100" mass="11793">MWGSRRNREKKSVICIACGDAVRRSAAREYDKEGNRWERNGKTFEHLCKACHRELCHQPRDELEALLVDIDAGRVDQIEFLTRYERAVQDRYGPLEEREG</sequence>
<dbReference type="InterPro" id="IPR055984">
    <property type="entry name" value="DUF7562"/>
</dbReference>
<reference evidence="1 3" key="1">
    <citation type="journal article" date="2014" name="ISME J.">
        <title>Trehalose/2-sulfotrehalose biosynthesis and glycine-betaine uptake are widely spread mechanisms for osmoadaptation in the Halobacteriales.</title>
        <authorList>
            <person name="Youssef N.H."/>
            <person name="Savage-Ashlock K.N."/>
            <person name="McCully A.L."/>
            <person name="Luedtke B."/>
            <person name="Shaw E.I."/>
            <person name="Hoff W.D."/>
            <person name="Elshahed M.S."/>
        </authorList>
    </citation>
    <scope>NUCLEOTIDE SEQUENCE [LARGE SCALE GENOMIC DNA]</scope>
    <source>
        <strain evidence="1 3">DX253</strain>
    </source>
</reference>
<evidence type="ECO:0000313" key="3">
    <source>
        <dbReference type="Proteomes" id="UP000003751"/>
    </source>
</evidence>
<dbReference type="EMBL" id="FRAN01000003">
    <property type="protein sequence ID" value="SHK84216.1"/>
    <property type="molecule type" value="Genomic_DNA"/>
</dbReference>
<gene>
    <name evidence="2" type="ORF">SAMN05444342_2365</name>
    <name evidence="1" type="ORF">ZOD2009_10825</name>
</gene>